<dbReference type="Proteomes" id="UP000287651">
    <property type="component" value="Unassembled WGS sequence"/>
</dbReference>
<proteinExistence type="predicted"/>
<feature type="region of interest" description="Disordered" evidence="1">
    <location>
        <begin position="1"/>
        <end position="40"/>
    </location>
</feature>
<feature type="compositionally biased region" description="Basic and acidic residues" evidence="1">
    <location>
        <begin position="23"/>
        <end position="35"/>
    </location>
</feature>
<dbReference type="EMBL" id="AMZH03003541">
    <property type="protein sequence ID" value="RRT72006.1"/>
    <property type="molecule type" value="Genomic_DNA"/>
</dbReference>
<gene>
    <name evidence="2" type="ORF">B296_00034909</name>
</gene>
<accession>A0A427A6X0</accession>
<evidence type="ECO:0000313" key="3">
    <source>
        <dbReference type="Proteomes" id="UP000287651"/>
    </source>
</evidence>
<evidence type="ECO:0000256" key="1">
    <source>
        <dbReference type="SAM" id="MobiDB-lite"/>
    </source>
</evidence>
<dbReference type="AlphaFoldDB" id="A0A427A6X0"/>
<name>A0A427A6X0_ENSVE</name>
<evidence type="ECO:0000313" key="2">
    <source>
        <dbReference type="EMBL" id="RRT72006.1"/>
    </source>
</evidence>
<reference evidence="2 3" key="1">
    <citation type="journal article" date="2014" name="Agronomy (Basel)">
        <title>A Draft Genome Sequence for Ensete ventricosum, the Drought-Tolerant Tree Against Hunger.</title>
        <authorList>
            <person name="Harrison J."/>
            <person name="Moore K.A."/>
            <person name="Paszkiewicz K."/>
            <person name="Jones T."/>
            <person name="Grant M."/>
            <person name="Ambacheew D."/>
            <person name="Muzemil S."/>
            <person name="Studholme D.J."/>
        </authorList>
    </citation>
    <scope>NUCLEOTIDE SEQUENCE [LARGE SCALE GENOMIC DNA]</scope>
</reference>
<comment type="caution">
    <text evidence="2">The sequence shown here is derived from an EMBL/GenBank/DDBJ whole genome shotgun (WGS) entry which is preliminary data.</text>
</comment>
<organism evidence="2 3">
    <name type="scientific">Ensete ventricosum</name>
    <name type="common">Abyssinian banana</name>
    <name type="synonym">Musa ensete</name>
    <dbReference type="NCBI Taxonomy" id="4639"/>
    <lineage>
        <taxon>Eukaryota</taxon>
        <taxon>Viridiplantae</taxon>
        <taxon>Streptophyta</taxon>
        <taxon>Embryophyta</taxon>
        <taxon>Tracheophyta</taxon>
        <taxon>Spermatophyta</taxon>
        <taxon>Magnoliopsida</taxon>
        <taxon>Liliopsida</taxon>
        <taxon>Zingiberales</taxon>
        <taxon>Musaceae</taxon>
        <taxon>Ensete</taxon>
    </lineage>
</organism>
<sequence>MSQELESLPERGAVFNSDTYLTRGDRRAPQRRSEENSGECVPRTFCHNGRDREELSSEELTFCVSRVATWAEICAVAASMDGTQEGVSPPAELITGSDR</sequence>
<protein>
    <submittedName>
        <fullName evidence="2">Uncharacterized protein</fullName>
    </submittedName>
</protein>